<reference evidence="9" key="1">
    <citation type="journal article" date="2019" name="Int. J. Syst. Evol. Microbiol.">
        <title>The Global Catalogue of Microorganisms (GCM) 10K type strain sequencing project: providing services to taxonomists for standard genome sequencing and annotation.</title>
        <authorList>
            <consortium name="The Broad Institute Genomics Platform"/>
            <consortium name="The Broad Institute Genome Sequencing Center for Infectious Disease"/>
            <person name="Wu L."/>
            <person name="Ma J."/>
        </authorList>
    </citation>
    <scope>NUCLEOTIDE SEQUENCE [LARGE SCALE GENOMIC DNA]</scope>
    <source>
        <strain evidence="9">JCM 3146</strain>
    </source>
</reference>
<evidence type="ECO:0000256" key="3">
    <source>
        <dbReference type="PROSITE-ProRule" id="PRU00703"/>
    </source>
</evidence>
<keyword evidence="4 5" id="KW-0472">Membrane</keyword>
<evidence type="ECO:0000256" key="4">
    <source>
        <dbReference type="PROSITE-ProRule" id="PRU01193"/>
    </source>
</evidence>
<dbReference type="InterPro" id="IPR046342">
    <property type="entry name" value="CBS_dom_sf"/>
</dbReference>
<dbReference type="Pfam" id="PF00571">
    <property type="entry name" value="CBS"/>
    <property type="match status" value="1"/>
</dbReference>
<evidence type="ECO:0000256" key="2">
    <source>
        <dbReference type="ARBA" id="ARBA00022475"/>
    </source>
</evidence>
<dbReference type="PROSITE" id="PS51846">
    <property type="entry name" value="CNNM"/>
    <property type="match status" value="1"/>
</dbReference>
<sequence length="338" mass="35168">MGPLTSVLVTLLLLAGNAFFVASEFALVAAKRPRLERAAARGGAAARAAVAGIDELSLMLAGAQLGITMCSLGLGVVTEPAFEALLDAPLAAAGVPESAARVVAFVLALGVVTFLHMVAGEMAPKSWTIAHPERSALILAIPFRGFARLSRPVLAVLNGVTNGLLRICGVRPNAEAEPPADPQRLSHLIGESRRMGLIDGAEHDLLGRAITTRQEGIGHLVVPAERVTAVPADAAPEEIRRAAAASGHTRLLVRDGRARVSGLLHVRDALPHRAGDRTAGDMTYPVPALSLDTTVLAAVSTLRRARAQLALVATPENPFIGIVSLDDLLSELLAGNPH</sequence>
<proteinExistence type="predicted"/>
<evidence type="ECO:0000259" key="6">
    <source>
        <dbReference type="PROSITE" id="PS51371"/>
    </source>
</evidence>
<evidence type="ECO:0000259" key="7">
    <source>
        <dbReference type="PROSITE" id="PS51846"/>
    </source>
</evidence>
<keyword evidence="4 5" id="KW-1133">Transmembrane helix</keyword>
<dbReference type="PROSITE" id="PS51371">
    <property type="entry name" value="CBS"/>
    <property type="match status" value="1"/>
</dbReference>
<feature type="domain" description="CBS" evidence="6">
    <location>
        <begin position="282"/>
        <end position="338"/>
    </location>
</feature>
<name>A0ABP3GV85_9ACTN</name>
<keyword evidence="3" id="KW-0129">CBS domain</keyword>
<dbReference type="EMBL" id="BAAABM010000045">
    <property type="protein sequence ID" value="GAA0352879.1"/>
    <property type="molecule type" value="Genomic_DNA"/>
</dbReference>
<comment type="subcellular location">
    <subcellularLocation>
        <location evidence="1">Cell membrane</location>
        <topology evidence="1">Multi-pass membrane protein</topology>
    </subcellularLocation>
</comment>
<evidence type="ECO:0000256" key="1">
    <source>
        <dbReference type="ARBA" id="ARBA00004651"/>
    </source>
</evidence>
<keyword evidence="9" id="KW-1185">Reference proteome</keyword>
<feature type="domain" description="CNNM transmembrane" evidence="7">
    <location>
        <begin position="1"/>
        <end position="205"/>
    </location>
</feature>
<accession>A0ABP3GV85</accession>
<dbReference type="SUPFAM" id="SSF54631">
    <property type="entry name" value="CBS-domain pair"/>
    <property type="match status" value="1"/>
</dbReference>
<feature type="transmembrane region" description="Helical" evidence="5">
    <location>
        <begin position="98"/>
        <end position="119"/>
    </location>
</feature>
<dbReference type="InterPro" id="IPR000644">
    <property type="entry name" value="CBS_dom"/>
</dbReference>
<organism evidence="8 9">
    <name type="scientific">Actinoallomurus spadix</name>
    <dbReference type="NCBI Taxonomy" id="79912"/>
    <lineage>
        <taxon>Bacteria</taxon>
        <taxon>Bacillati</taxon>
        <taxon>Actinomycetota</taxon>
        <taxon>Actinomycetes</taxon>
        <taxon>Streptosporangiales</taxon>
        <taxon>Thermomonosporaceae</taxon>
        <taxon>Actinoallomurus</taxon>
    </lineage>
</organism>
<comment type="caution">
    <text evidence="8">The sequence shown here is derived from an EMBL/GenBank/DDBJ whole genome shotgun (WGS) entry which is preliminary data.</text>
</comment>
<feature type="transmembrane region" description="Helical" evidence="5">
    <location>
        <begin position="56"/>
        <end position="78"/>
    </location>
</feature>
<dbReference type="InterPro" id="IPR051676">
    <property type="entry name" value="UPF0053_domain"/>
</dbReference>
<evidence type="ECO:0000313" key="8">
    <source>
        <dbReference type="EMBL" id="GAA0352879.1"/>
    </source>
</evidence>
<keyword evidence="2" id="KW-1003">Cell membrane</keyword>
<gene>
    <name evidence="8" type="ORF">GCM10010151_48020</name>
</gene>
<dbReference type="PANTHER" id="PTHR43099">
    <property type="entry name" value="UPF0053 PROTEIN YRKA"/>
    <property type="match status" value="1"/>
</dbReference>
<evidence type="ECO:0000313" key="9">
    <source>
        <dbReference type="Proteomes" id="UP001501822"/>
    </source>
</evidence>
<dbReference type="PANTHER" id="PTHR43099:SF5">
    <property type="entry name" value="HLYC_CORC FAMILY TRANSPORTER"/>
    <property type="match status" value="1"/>
</dbReference>
<dbReference type="Pfam" id="PF01595">
    <property type="entry name" value="CNNM"/>
    <property type="match status" value="1"/>
</dbReference>
<dbReference type="RefSeq" id="WP_252807520.1">
    <property type="nucleotide sequence ID" value="NZ_BAAABM010000045.1"/>
</dbReference>
<feature type="transmembrane region" description="Helical" evidence="5">
    <location>
        <begin position="6"/>
        <end position="27"/>
    </location>
</feature>
<protein>
    <submittedName>
        <fullName evidence="8">Hemolysin family protein</fullName>
    </submittedName>
</protein>
<keyword evidence="4 5" id="KW-0812">Transmembrane</keyword>
<dbReference type="InterPro" id="IPR002550">
    <property type="entry name" value="CNNM"/>
</dbReference>
<dbReference type="Proteomes" id="UP001501822">
    <property type="component" value="Unassembled WGS sequence"/>
</dbReference>
<dbReference type="Gene3D" id="3.10.580.10">
    <property type="entry name" value="CBS-domain"/>
    <property type="match status" value="1"/>
</dbReference>
<evidence type="ECO:0000256" key="5">
    <source>
        <dbReference type="SAM" id="Phobius"/>
    </source>
</evidence>